<dbReference type="InterPro" id="IPR016181">
    <property type="entry name" value="Acyl_CoA_acyltransferase"/>
</dbReference>
<evidence type="ECO:0000256" key="3">
    <source>
        <dbReference type="ARBA" id="ARBA00022654"/>
    </source>
</evidence>
<dbReference type="EC" id="2.3.1.184" evidence="1 9"/>
<evidence type="ECO:0000256" key="7">
    <source>
        <dbReference type="ARBA" id="ARBA00048576"/>
    </source>
</evidence>
<evidence type="ECO:0000256" key="5">
    <source>
        <dbReference type="ARBA" id="ARBA00022691"/>
    </source>
</evidence>
<dbReference type="PANTHER" id="PTHR39322:SF1">
    <property type="entry name" value="ISOVALERYL-HOMOSERINE LACTONE SYNTHASE"/>
    <property type="match status" value="1"/>
</dbReference>
<dbReference type="InterPro" id="IPR018311">
    <property type="entry name" value="Autoind_synth_CS"/>
</dbReference>
<dbReference type="InterPro" id="IPR001690">
    <property type="entry name" value="Autoind_synthase"/>
</dbReference>
<organism evidence="10 11">
    <name type="scientific">Pseudomonas cremoricolorata</name>
    <dbReference type="NCBI Taxonomy" id="157783"/>
    <lineage>
        <taxon>Bacteria</taxon>
        <taxon>Pseudomonadati</taxon>
        <taxon>Pseudomonadota</taxon>
        <taxon>Gammaproteobacteria</taxon>
        <taxon>Pseudomonadales</taxon>
        <taxon>Pseudomonadaceae</taxon>
        <taxon>Pseudomonas</taxon>
    </lineage>
</organism>
<keyword evidence="5 9" id="KW-0949">S-adenosyl-L-methionine</keyword>
<dbReference type="AlphaFoldDB" id="A0A089WMT2"/>
<dbReference type="Gene3D" id="3.40.630.30">
    <property type="match status" value="1"/>
</dbReference>
<name>A0A089WMT2_9PSED</name>
<dbReference type="eggNOG" id="COG3916">
    <property type="taxonomic scope" value="Bacteria"/>
</dbReference>
<proteinExistence type="inferred from homology"/>
<evidence type="ECO:0000256" key="1">
    <source>
        <dbReference type="ARBA" id="ARBA00012340"/>
    </source>
</evidence>
<dbReference type="STRING" id="157783.LK03_00240"/>
<dbReference type="EMBL" id="CP009455">
    <property type="protein sequence ID" value="AIR87757.1"/>
    <property type="molecule type" value="Genomic_DNA"/>
</dbReference>
<comment type="similarity">
    <text evidence="8 9">Belongs to the autoinducer synthase family.</text>
</comment>
<keyword evidence="11" id="KW-1185">Reference proteome</keyword>
<evidence type="ECO:0000256" key="8">
    <source>
        <dbReference type="PROSITE-ProRule" id="PRU00533"/>
    </source>
</evidence>
<gene>
    <name evidence="10" type="ORF">LK03_00240</name>
</gene>
<evidence type="ECO:0000313" key="10">
    <source>
        <dbReference type="EMBL" id="AIR87757.1"/>
    </source>
</evidence>
<dbReference type="PROSITE" id="PS00949">
    <property type="entry name" value="AUTOINDUCER_SYNTH_1"/>
    <property type="match status" value="1"/>
</dbReference>
<reference evidence="10 11" key="1">
    <citation type="submission" date="2014-09" db="EMBL/GenBank/DDBJ databases">
        <authorList>
            <person name="Chan K.-G."/>
        </authorList>
    </citation>
    <scope>NUCLEOTIDE SEQUENCE [LARGE SCALE GENOMIC DNA]</scope>
    <source>
        <strain evidence="10 11">ND07</strain>
    </source>
</reference>
<dbReference type="GO" id="GO:0061579">
    <property type="term" value="F:N-acyl homoserine lactone synthase activity"/>
    <property type="evidence" value="ECO:0007669"/>
    <property type="project" value="UniProtKB-UniRule"/>
</dbReference>
<dbReference type="PROSITE" id="PS51187">
    <property type="entry name" value="AUTOINDUCER_SYNTH_2"/>
    <property type="match status" value="1"/>
</dbReference>
<dbReference type="Proteomes" id="UP000029493">
    <property type="component" value="Chromosome"/>
</dbReference>
<dbReference type="SUPFAM" id="SSF55729">
    <property type="entry name" value="Acyl-CoA N-acyltransferases (Nat)"/>
    <property type="match status" value="1"/>
</dbReference>
<evidence type="ECO:0000256" key="9">
    <source>
        <dbReference type="RuleBase" id="RU361135"/>
    </source>
</evidence>
<dbReference type="KEGG" id="psw:LK03_00240"/>
<accession>A0A089WMT2</accession>
<evidence type="ECO:0000256" key="4">
    <source>
        <dbReference type="ARBA" id="ARBA00022679"/>
    </source>
</evidence>
<keyword evidence="6 8" id="KW-0071">Autoinducer synthesis</keyword>
<dbReference type="GO" id="GO:0009372">
    <property type="term" value="P:quorum sensing"/>
    <property type="evidence" value="ECO:0007669"/>
    <property type="project" value="UniProtKB-UniRule"/>
</dbReference>
<dbReference type="PANTHER" id="PTHR39322">
    <property type="entry name" value="ACYL-HOMOSERINE-LACTONE SYNTHASE"/>
    <property type="match status" value="1"/>
</dbReference>
<comment type="catalytic activity">
    <reaction evidence="7 9">
        <text>a fatty acyl-[ACP] + S-adenosyl-L-methionine = an N-acyl-L-homoserine lactone + S-methyl-5'-thioadenosine + holo-[ACP] + H(+)</text>
        <dbReference type="Rhea" id="RHEA:10096"/>
        <dbReference type="Rhea" id="RHEA-COMP:9685"/>
        <dbReference type="Rhea" id="RHEA-COMP:14125"/>
        <dbReference type="ChEBI" id="CHEBI:15378"/>
        <dbReference type="ChEBI" id="CHEBI:17509"/>
        <dbReference type="ChEBI" id="CHEBI:55474"/>
        <dbReference type="ChEBI" id="CHEBI:59789"/>
        <dbReference type="ChEBI" id="CHEBI:64479"/>
        <dbReference type="ChEBI" id="CHEBI:138651"/>
        <dbReference type="EC" id="2.3.1.184"/>
    </reaction>
</comment>
<keyword evidence="3 8" id="KW-0673">Quorum sensing</keyword>
<dbReference type="Pfam" id="PF00765">
    <property type="entry name" value="Autoind_synth"/>
    <property type="match status" value="1"/>
</dbReference>
<keyword evidence="4 9" id="KW-0808">Transferase</keyword>
<evidence type="ECO:0000256" key="2">
    <source>
        <dbReference type="ARBA" id="ARBA00018768"/>
    </source>
</evidence>
<dbReference type="PRINTS" id="PR01549">
    <property type="entry name" value="AUTOINDCRSYN"/>
</dbReference>
<protein>
    <recommendedName>
        <fullName evidence="2 9">Acyl-homoserine-lactone synthase</fullName>
        <ecNumber evidence="1 9">2.3.1.184</ecNumber>
    </recommendedName>
    <alternativeName>
        <fullName evidence="9">Autoinducer synthesis protein</fullName>
    </alternativeName>
</protein>
<dbReference type="GO" id="GO:0007165">
    <property type="term" value="P:signal transduction"/>
    <property type="evidence" value="ECO:0007669"/>
    <property type="project" value="TreeGrafter"/>
</dbReference>
<evidence type="ECO:0000313" key="11">
    <source>
        <dbReference type="Proteomes" id="UP000029493"/>
    </source>
</evidence>
<evidence type="ECO:0000256" key="6">
    <source>
        <dbReference type="ARBA" id="ARBA00022929"/>
    </source>
</evidence>
<sequence length="174" mass="19598">MSAAQLHELGLFRHRVFVSRLGWDLPGVRRDTLIEFDEFDTTGTSYVLARDGKHNLIGCTRLLPTTRPYLLGQVFAHLCGDSVPHDPQIWELSRYGAASDLHPGLGIDLFKGSLRFAAHLGARDVIAVTNTSIERYFRREKVQFRRLCAPVAHAHEHLVALDFCANQYSQLEAS</sequence>